<evidence type="ECO:0000256" key="1">
    <source>
        <dbReference type="SAM" id="MobiDB-lite"/>
    </source>
</evidence>
<comment type="caution">
    <text evidence="2">The sequence shown here is derived from an EMBL/GenBank/DDBJ whole genome shotgun (WGS) entry which is preliminary data.</text>
</comment>
<organism evidence="2 3">
    <name type="scientific">Emericellopsis atlantica</name>
    <dbReference type="NCBI Taxonomy" id="2614577"/>
    <lineage>
        <taxon>Eukaryota</taxon>
        <taxon>Fungi</taxon>
        <taxon>Dikarya</taxon>
        <taxon>Ascomycota</taxon>
        <taxon>Pezizomycotina</taxon>
        <taxon>Sordariomycetes</taxon>
        <taxon>Hypocreomycetidae</taxon>
        <taxon>Hypocreales</taxon>
        <taxon>Bionectriaceae</taxon>
        <taxon>Emericellopsis</taxon>
    </lineage>
</organism>
<evidence type="ECO:0000313" key="2">
    <source>
        <dbReference type="EMBL" id="KAG9250272.1"/>
    </source>
</evidence>
<dbReference type="RefSeq" id="XP_046114196.1">
    <property type="nucleotide sequence ID" value="XM_046264249.1"/>
</dbReference>
<reference evidence="2" key="1">
    <citation type="journal article" date="2021" name="IMA Fungus">
        <title>Genomic characterization of three marine fungi, including Emericellopsis atlantica sp. nov. with signatures of a generalist lifestyle and marine biomass degradation.</title>
        <authorList>
            <person name="Hagestad O.C."/>
            <person name="Hou L."/>
            <person name="Andersen J.H."/>
            <person name="Hansen E.H."/>
            <person name="Altermark B."/>
            <person name="Li C."/>
            <person name="Kuhnert E."/>
            <person name="Cox R.J."/>
            <person name="Crous P.W."/>
            <person name="Spatafora J.W."/>
            <person name="Lail K."/>
            <person name="Amirebrahimi M."/>
            <person name="Lipzen A."/>
            <person name="Pangilinan J."/>
            <person name="Andreopoulos W."/>
            <person name="Hayes R.D."/>
            <person name="Ng V."/>
            <person name="Grigoriev I.V."/>
            <person name="Jackson S.A."/>
            <person name="Sutton T.D.S."/>
            <person name="Dobson A.D.W."/>
            <person name="Rama T."/>
        </authorList>
    </citation>
    <scope>NUCLEOTIDE SEQUENCE</scope>
    <source>
        <strain evidence="2">TS7</strain>
    </source>
</reference>
<feature type="compositionally biased region" description="Gly residues" evidence="1">
    <location>
        <begin position="181"/>
        <end position="191"/>
    </location>
</feature>
<dbReference type="GeneID" id="70295152"/>
<feature type="compositionally biased region" description="Basic and acidic residues" evidence="1">
    <location>
        <begin position="112"/>
        <end position="171"/>
    </location>
</feature>
<evidence type="ECO:0000313" key="3">
    <source>
        <dbReference type="Proteomes" id="UP000887229"/>
    </source>
</evidence>
<proteinExistence type="predicted"/>
<sequence>MSLSRTSNVLRTSMRPLAAHPMRSGATMLQTRTKIRGPDDLGGPGGQEPPPQKPAGRDETVKRNWPAMAGVALALLGLYAYTTSGSPKQDLERADQNAIRLKAQGEQNLNEARAKGEQKWEEMKRHGEKGWEDAKARADELRRQGERNWQDMKARGEKGWEEVKARAENDASKGLGEFSGRKGGMGGFRSD</sequence>
<dbReference type="EMBL" id="MU251280">
    <property type="protein sequence ID" value="KAG9250272.1"/>
    <property type="molecule type" value="Genomic_DNA"/>
</dbReference>
<dbReference type="OrthoDB" id="10321086at2759"/>
<name>A0A9P8CKP8_9HYPO</name>
<feature type="region of interest" description="Disordered" evidence="1">
    <location>
        <begin position="102"/>
        <end position="191"/>
    </location>
</feature>
<protein>
    <submittedName>
        <fullName evidence="2">Uncharacterized protein</fullName>
    </submittedName>
</protein>
<feature type="region of interest" description="Disordered" evidence="1">
    <location>
        <begin position="1"/>
        <end position="63"/>
    </location>
</feature>
<dbReference type="Proteomes" id="UP000887229">
    <property type="component" value="Unassembled WGS sequence"/>
</dbReference>
<dbReference type="AlphaFoldDB" id="A0A9P8CKP8"/>
<gene>
    <name evidence="2" type="ORF">F5Z01DRAFT_666702</name>
</gene>
<feature type="compositionally biased region" description="Polar residues" evidence="1">
    <location>
        <begin position="1"/>
        <end position="11"/>
    </location>
</feature>
<accession>A0A9P8CKP8</accession>
<keyword evidence="3" id="KW-1185">Reference proteome</keyword>